<organism evidence="1 2">
    <name type="scientific">Polarella glacialis</name>
    <name type="common">Dinoflagellate</name>
    <dbReference type="NCBI Taxonomy" id="89957"/>
    <lineage>
        <taxon>Eukaryota</taxon>
        <taxon>Sar</taxon>
        <taxon>Alveolata</taxon>
        <taxon>Dinophyceae</taxon>
        <taxon>Suessiales</taxon>
        <taxon>Suessiaceae</taxon>
        <taxon>Polarella</taxon>
    </lineage>
</organism>
<evidence type="ECO:0000313" key="2">
    <source>
        <dbReference type="Proteomes" id="UP000654075"/>
    </source>
</evidence>
<gene>
    <name evidence="1" type="ORF">PGLA1383_LOCUS21663</name>
</gene>
<reference evidence="1" key="1">
    <citation type="submission" date="2021-02" db="EMBL/GenBank/DDBJ databases">
        <authorList>
            <person name="Dougan E. K."/>
            <person name="Rhodes N."/>
            <person name="Thang M."/>
            <person name="Chan C."/>
        </authorList>
    </citation>
    <scope>NUCLEOTIDE SEQUENCE</scope>
</reference>
<dbReference type="Proteomes" id="UP000654075">
    <property type="component" value="Unassembled WGS sequence"/>
</dbReference>
<feature type="non-terminal residue" evidence="1">
    <location>
        <position position="1"/>
    </location>
</feature>
<protein>
    <submittedName>
        <fullName evidence="1">Uncharacterized protein</fullName>
    </submittedName>
</protein>
<dbReference type="AlphaFoldDB" id="A0A813EQJ9"/>
<accession>A0A813EQJ9</accession>
<dbReference type="EMBL" id="CAJNNV010015413">
    <property type="protein sequence ID" value="CAE8603453.1"/>
    <property type="molecule type" value="Genomic_DNA"/>
</dbReference>
<name>A0A813EQJ9_POLGL</name>
<comment type="caution">
    <text evidence="1">The sequence shown here is derived from an EMBL/GenBank/DDBJ whole genome shotgun (WGS) entry which is preliminary data.</text>
</comment>
<sequence length="259" mass="28150">ACPVLACVRSDMLSLRLLCIHVPIDFGRTPGSSIAGKQVHSDKEATRVFNPWHLRSPTWDGLGTNLLQLIVSITFSPWIASEELLPEEVAMNALTGYYWLLMLARDSMVAKGSHRNQVLFPKVTVQNMLSMLVHMILRVAYWGSELPFEPSLTMEEPASPSRCAETAAVDAEMRSEVASGACAETAAVDAEMHSEVASGACAETAAVEAEMHSEVASGACAETAAVEAEMHSEVASGAPIDKKKEPYITAKDFRQWQDR</sequence>
<evidence type="ECO:0000313" key="1">
    <source>
        <dbReference type="EMBL" id="CAE8603453.1"/>
    </source>
</evidence>
<proteinExistence type="predicted"/>
<keyword evidence="2" id="KW-1185">Reference proteome</keyword>